<dbReference type="Proteomes" id="UP001044222">
    <property type="component" value="Unassembled WGS sequence"/>
</dbReference>
<dbReference type="AlphaFoldDB" id="A0A9D3MVC7"/>
<evidence type="ECO:0000313" key="2">
    <source>
        <dbReference type="EMBL" id="KAG5855949.1"/>
    </source>
</evidence>
<reference evidence="2" key="1">
    <citation type="submission" date="2021-01" db="EMBL/GenBank/DDBJ databases">
        <title>A chromosome-scale assembly of European eel, Anguilla anguilla.</title>
        <authorList>
            <person name="Henkel C."/>
            <person name="Jong-Raadsen S.A."/>
            <person name="Dufour S."/>
            <person name="Weltzien F.-A."/>
            <person name="Palstra A.P."/>
            <person name="Pelster B."/>
            <person name="Spaink H.P."/>
            <person name="Van Den Thillart G.E."/>
            <person name="Jansen H."/>
            <person name="Zahm M."/>
            <person name="Klopp C."/>
            <person name="Cedric C."/>
            <person name="Louis A."/>
            <person name="Berthelot C."/>
            <person name="Parey E."/>
            <person name="Roest Crollius H."/>
            <person name="Montfort J."/>
            <person name="Robinson-Rechavi M."/>
            <person name="Bucao C."/>
            <person name="Bouchez O."/>
            <person name="Gislard M."/>
            <person name="Lluch J."/>
            <person name="Milhes M."/>
            <person name="Lampietro C."/>
            <person name="Lopez Roques C."/>
            <person name="Donnadieu C."/>
            <person name="Braasch I."/>
            <person name="Desvignes T."/>
            <person name="Postlethwait J."/>
            <person name="Bobe J."/>
            <person name="Guiguen Y."/>
            <person name="Dirks R."/>
        </authorList>
    </citation>
    <scope>NUCLEOTIDE SEQUENCE</scope>
    <source>
        <strain evidence="2">Tag_6206</strain>
        <tissue evidence="2">Liver</tissue>
    </source>
</reference>
<organism evidence="2 3">
    <name type="scientific">Anguilla anguilla</name>
    <name type="common">European freshwater eel</name>
    <name type="synonym">Muraena anguilla</name>
    <dbReference type="NCBI Taxonomy" id="7936"/>
    <lineage>
        <taxon>Eukaryota</taxon>
        <taxon>Metazoa</taxon>
        <taxon>Chordata</taxon>
        <taxon>Craniata</taxon>
        <taxon>Vertebrata</taxon>
        <taxon>Euteleostomi</taxon>
        <taxon>Actinopterygii</taxon>
        <taxon>Neopterygii</taxon>
        <taxon>Teleostei</taxon>
        <taxon>Anguilliformes</taxon>
        <taxon>Anguillidae</taxon>
        <taxon>Anguilla</taxon>
    </lineage>
</organism>
<feature type="compositionally biased region" description="Basic and acidic residues" evidence="1">
    <location>
        <begin position="29"/>
        <end position="50"/>
    </location>
</feature>
<comment type="caution">
    <text evidence="2">The sequence shown here is derived from an EMBL/GenBank/DDBJ whole genome shotgun (WGS) entry which is preliminary data.</text>
</comment>
<evidence type="ECO:0000256" key="1">
    <source>
        <dbReference type="SAM" id="MobiDB-lite"/>
    </source>
</evidence>
<dbReference type="EMBL" id="JAFIRN010000001">
    <property type="protein sequence ID" value="KAG5855949.1"/>
    <property type="molecule type" value="Genomic_DNA"/>
</dbReference>
<accession>A0A9D3MVC7</accession>
<sequence length="83" mass="8836">MYTAVLKGYGHGTSRDSGGVRQEGTIQGEEGRRDEKRRVPSVDPGRREPGKTQTDSLAADRDPLLARADLLSGLAVSVATGLK</sequence>
<gene>
    <name evidence="2" type="ORF">ANANG_G00002420</name>
</gene>
<name>A0A9D3MVC7_ANGAN</name>
<proteinExistence type="predicted"/>
<keyword evidence="3" id="KW-1185">Reference proteome</keyword>
<protein>
    <submittedName>
        <fullName evidence="2">Uncharacterized protein</fullName>
    </submittedName>
</protein>
<feature type="region of interest" description="Disordered" evidence="1">
    <location>
        <begin position="1"/>
        <end position="60"/>
    </location>
</feature>
<evidence type="ECO:0000313" key="3">
    <source>
        <dbReference type="Proteomes" id="UP001044222"/>
    </source>
</evidence>